<evidence type="ECO:0000259" key="8">
    <source>
        <dbReference type="Pfam" id="PF11967"/>
    </source>
</evidence>
<proteinExistence type="inferred from homology"/>
<keyword evidence="4 7" id="KW-0233">DNA recombination</keyword>
<comment type="function">
    <text evidence="7">Involved in DNA repair and RecF pathway recombination.</text>
</comment>
<dbReference type="GO" id="GO:0006310">
    <property type="term" value="P:DNA recombination"/>
    <property type="evidence" value="ECO:0007669"/>
    <property type="project" value="UniProtKB-UniRule"/>
</dbReference>
<dbReference type="GO" id="GO:0043590">
    <property type="term" value="C:bacterial nucleoid"/>
    <property type="evidence" value="ECO:0007669"/>
    <property type="project" value="TreeGrafter"/>
</dbReference>
<dbReference type="SUPFAM" id="SSF50249">
    <property type="entry name" value="Nucleic acid-binding proteins"/>
    <property type="match status" value="1"/>
</dbReference>
<sequence>MLQKCEGIIIRSSSYGETNKIVTIYTRELGKVGVMARGAKKPNSRLSAMTQLFTYGTFLFHKSSGLGGLQQAETIASMRSIREDLFKTAYASYMAELLDKGTENLQRNPFLFELFLQLFQHLDEGRDPDILLRMFELKMLPVLGLTPHLNGCANCGSTDGTFHFSVREAGFLCHRCFEMDPYRLVISQGAVRIIRLLYFFELERLGEISVKDATKQELKIVLDSYYQEYSGLYLKSKRFLDQMDHLRGQI</sequence>
<dbReference type="Proteomes" id="UP000434639">
    <property type="component" value="Unassembled WGS sequence"/>
</dbReference>
<dbReference type="InterPro" id="IPR012340">
    <property type="entry name" value="NA-bd_OB-fold"/>
</dbReference>
<dbReference type="Gene3D" id="1.20.1440.120">
    <property type="entry name" value="Recombination protein O, C-terminal domain"/>
    <property type="match status" value="1"/>
</dbReference>
<dbReference type="InterPro" id="IPR042242">
    <property type="entry name" value="RecO_C"/>
</dbReference>
<organism evidence="9 10">
    <name type="scientific">Metabacillus mangrovi</name>
    <dbReference type="NCBI Taxonomy" id="1491830"/>
    <lineage>
        <taxon>Bacteria</taxon>
        <taxon>Bacillati</taxon>
        <taxon>Bacillota</taxon>
        <taxon>Bacilli</taxon>
        <taxon>Bacillales</taxon>
        <taxon>Bacillaceae</taxon>
        <taxon>Metabacillus</taxon>
    </lineage>
</organism>
<dbReference type="InterPro" id="IPR022572">
    <property type="entry name" value="DNA_rep/recomb_RecO_N"/>
</dbReference>
<keyword evidence="10" id="KW-1185">Reference proteome</keyword>
<dbReference type="NCBIfam" id="TIGR00613">
    <property type="entry name" value="reco"/>
    <property type="match status" value="1"/>
</dbReference>
<evidence type="ECO:0000313" key="10">
    <source>
        <dbReference type="Proteomes" id="UP000434639"/>
    </source>
</evidence>
<comment type="caution">
    <text evidence="9">The sequence shown here is derived from an EMBL/GenBank/DDBJ whole genome shotgun (WGS) entry which is preliminary data.</text>
</comment>
<comment type="similarity">
    <text evidence="1 7">Belongs to the RecO family.</text>
</comment>
<reference evidence="9 10" key="1">
    <citation type="journal article" date="2017" name="Int. J. Syst. Evol. Microbiol.">
        <title>Bacillus mangrovi sp. nov., isolated from a sediment sample from a mangrove forest.</title>
        <authorList>
            <person name="Gupta V."/>
            <person name="Singh P.K."/>
            <person name="Korpole S."/>
            <person name="Tanuku N.R.S."/>
            <person name="Pinnaka A.K."/>
        </authorList>
    </citation>
    <scope>NUCLEOTIDE SEQUENCE [LARGE SCALE GENOMIC DNA]</scope>
    <source>
        <strain evidence="9 10">KCTC 33872</strain>
    </source>
</reference>
<dbReference type="GO" id="GO:0006302">
    <property type="term" value="P:double-strand break repair"/>
    <property type="evidence" value="ECO:0007669"/>
    <property type="project" value="TreeGrafter"/>
</dbReference>
<name>A0A7X2S317_9BACI</name>
<protein>
    <recommendedName>
        <fullName evidence="2 7">DNA repair protein RecO</fullName>
    </recommendedName>
    <alternativeName>
        <fullName evidence="6 7">Recombination protein O</fullName>
    </alternativeName>
</protein>
<dbReference type="RefSeq" id="WP_162356414.1">
    <property type="nucleotide sequence ID" value="NZ_WMIB01000001.1"/>
</dbReference>
<evidence type="ECO:0000256" key="1">
    <source>
        <dbReference type="ARBA" id="ARBA00007452"/>
    </source>
</evidence>
<dbReference type="Pfam" id="PF02565">
    <property type="entry name" value="RecO_C"/>
    <property type="match status" value="1"/>
</dbReference>
<feature type="domain" description="DNA replication/recombination mediator RecO N-terminal" evidence="8">
    <location>
        <begin position="1"/>
        <end position="77"/>
    </location>
</feature>
<evidence type="ECO:0000256" key="7">
    <source>
        <dbReference type="HAMAP-Rule" id="MF_00201"/>
    </source>
</evidence>
<evidence type="ECO:0000256" key="2">
    <source>
        <dbReference type="ARBA" id="ARBA00021310"/>
    </source>
</evidence>
<dbReference type="SUPFAM" id="SSF57863">
    <property type="entry name" value="ArfGap/RecO-like zinc finger"/>
    <property type="match status" value="1"/>
</dbReference>
<gene>
    <name evidence="7 9" type="primary">recO</name>
    <name evidence="9" type="ORF">GKZ89_03510</name>
</gene>
<dbReference type="InterPro" id="IPR037278">
    <property type="entry name" value="ARFGAP/RecO"/>
</dbReference>
<dbReference type="HAMAP" id="MF_00201">
    <property type="entry name" value="RecO"/>
    <property type="match status" value="1"/>
</dbReference>
<evidence type="ECO:0000256" key="4">
    <source>
        <dbReference type="ARBA" id="ARBA00023172"/>
    </source>
</evidence>
<evidence type="ECO:0000256" key="3">
    <source>
        <dbReference type="ARBA" id="ARBA00022763"/>
    </source>
</evidence>
<evidence type="ECO:0000256" key="5">
    <source>
        <dbReference type="ARBA" id="ARBA00023204"/>
    </source>
</evidence>
<accession>A0A7X2S317</accession>
<evidence type="ECO:0000313" key="9">
    <source>
        <dbReference type="EMBL" id="MTH52462.1"/>
    </source>
</evidence>
<dbReference type="Pfam" id="PF11967">
    <property type="entry name" value="RecO_N"/>
    <property type="match status" value="1"/>
</dbReference>
<dbReference type="AlphaFoldDB" id="A0A7X2S317"/>
<dbReference type="Gene3D" id="2.40.50.140">
    <property type="entry name" value="Nucleic acid-binding proteins"/>
    <property type="match status" value="1"/>
</dbReference>
<keyword evidence="5 7" id="KW-0234">DNA repair</keyword>
<dbReference type="PANTHER" id="PTHR33991">
    <property type="entry name" value="DNA REPAIR PROTEIN RECO"/>
    <property type="match status" value="1"/>
</dbReference>
<dbReference type="EMBL" id="WMIB01000001">
    <property type="protein sequence ID" value="MTH52462.1"/>
    <property type="molecule type" value="Genomic_DNA"/>
</dbReference>
<dbReference type="PANTHER" id="PTHR33991:SF1">
    <property type="entry name" value="DNA REPAIR PROTEIN RECO"/>
    <property type="match status" value="1"/>
</dbReference>
<evidence type="ECO:0000256" key="6">
    <source>
        <dbReference type="ARBA" id="ARBA00033409"/>
    </source>
</evidence>
<keyword evidence="3 7" id="KW-0227">DNA damage</keyword>
<dbReference type="InterPro" id="IPR003717">
    <property type="entry name" value="RecO"/>
</dbReference>